<name>A0ABX7B3V0_9PROT</name>
<comment type="catalytic activity">
    <reaction evidence="1">
        <text>AMP + H2O = D-ribose 5-phosphate + adenine</text>
        <dbReference type="Rhea" id="RHEA:20129"/>
        <dbReference type="ChEBI" id="CHEBI:15377"/>
        <dbReference type="ChEBI" id="CHEBI:16708"/>
        <dbReference type="ChEBI" id="CHEBI:78346"/>
        <dbReference type="ChEBI" id="CHEBI:456215"/>
        <dbReference type="EC" id="3.2.2.4"/>
    </reaction>
</comment>
<evidence type="ECO:0000256" key="2">
    <source>
        <dbReference type="ARBA" id="ARBA00006763"/>
    </source>
</evidence>
<dbReference type="EMBL" id="CP067420">
    <property type="protein sequence ID" value="QQP88793.1"/>
    <property type="molecule type" value="Genomic_DNA"/>
</dbReference>
<dbReference type="SUPFAM" id="SSF102405">
    <property type="entry name" value="MCP/YpsA-like"/>
    <property type="match status" value="1"/>
</dbReference>
<dbReference type="InterPro" id="IPR031100">
    <property type="entry name" value="LOG_fam"/>
</dbReference>
<evidence type="ECO:0000313" key="5">
    <source>
        <dbReference type="Proteomes" id="UP000595197"/>
    </source>
</evidence>
<keyword evidence="5" id="KW-1185">Reference proteome</keyword>
<evidence type="ECO:0000256" key="3">
    <source>
        <dbReference type="RuleBase" id="RU363015"/>
    </source>
</evidence>
<dbReference type="Proteomes" id="UP000595197">
    <property type="component" value="Chromosome"/>
</dbReference>
<dbReference type="PANTHER" id="PTHR31223:SF70">
    <property type="entry name" value="LOG FAMILY PROTEIN YJL055W"/>
    <property type="match status" value="1"/>
</dbReference>
<dbReference type="Pfam" id="PF03641">
    <property type="entry name" value="Lysine_decarbox"/>
    <property type="match status" value="1"/>
</dbReference>
<dbReference type="EC" id="3.2.2.n1" evidence="3"/>
<protein>
    <recommendedName>
        <fullName evidence="3">Cytokinin riboside 5'-monophosphate phosphoribohydrolase</fullName>
        <ecNumber evidence="3">3.2.2.n1</ecNumber>
    </recommendedName>
</protein>
<dbReference type="Gene3D" id="3.40.50.450">
    <property type="match status" value="1"/>
</dbReference>
<evidence type="ECO:0000313" key="4">
    <source>
        <dbReference type="EMBL" id="QQP88793.1"/>
    </source>
</evidence>
<comment type="similarity">
    <text evidence="2 3">Belongs to the LOG family.</text>
</comment>
<dbReference type="RefSeq" id="WP_201074172.1">
    <property type="nucleotide sequence ID" value="NZ_CP067420.1"/>
</dbReference>
<dbReference type="NCBIfam" id="TIGR00730">
    <property type="entry name" value="Rossman fold protein, TIGR00730 family"/>
    <property type="match status" value="1"/>
</dbReference>
<dbReference type="PANTHER" id="PTHR31223">
    <property type="entry name" value="LOG FAMILY PROTEIN YJL055W"/>
    <property type="match status" value="1"/>
</dbReference>
<dbReference type="InterPro" id="IPR005269">
    <property type="entry name" value="LOG"/>
</dbReference>
<proteinExistence type="inferred from homology"/>
<accession>A0ABX7B3V0</accession>
<keyword evidence="3" id="KW-0378">Hydrolase</keyword>
<organism evidence="4 5">
    <name type="scientific">Skermanella cutis</name>
    <dbReference type="NCBI Taxonomy" id="2775420"/>
    <lineage>
        <taxon>Bacteria</taxon>
        <taxon>Pseudomonadati</taxon>
        <taxon>Pseudomonadota</taxon>
        <taxon>Alphaproteobacteria</taxon>
        <taxon>Rhodospirillales</taxon>
        <taxon>Azospirillaceae</taxon>
        <taxon>Skermanella</taxon>
    </lineage>
</organism>
<reference evidence="4" key="1">
    <citation type="submission" date="2021-02" db="EMBL/GenBank/DDBJ databases">
        <title>Skermanella TT6 skin isolate.</title>
        <authorList>
            <person name="Lee K."/>
            <person name="Ganzorig M."/>
        </authorList>
    </citation>
    <scope>NUCLEOTIDE SEQUENCE</scope>
    <source>
        <strain evidence="4">TT6</strain>
    </source>
</reference>
<evidence type="ECO:0000256" key="1">
    <source>
        <dbReference type="ARBA" id="ARBA00000274"/>
    </source>
</evidence>
<keyword evidence="3" id="KW-0203">Cytokinin biosynthesis</keyword>
<sequence>MKDLTSICVYCGSSSRVSDTYKDAAHLLGTLIGQSGRQLVYGGGRVGLMGIVADAAIAAGGPVVGIIPEHIQVLEVEHTGLTELLVVDSMHTRKRLMVDRSDAFVILPGGLGTLDETFEILTWKQLRLHDKPVVVANIDGYWDPFEALLDHMIAQGFAQPAHRKLFSVVTRVEDVMPALSRQPEPVIKPETKWL</sequence>
<gene>
    <name evidence="4" type="ORF">IGS68_22690</name>
</gene>